<dbReference type="OrthoDB" id="9793589at2"/>
<dbReference type="GO" id="GO:0015297">
    <property type="term" value="F:antiporter activity"/>
    <property type="evidence" value="ECO:0007669"/>
    <property type="project" value="UniProtKB-KW"/>
</dbReference>
<dbReference type="AlphaFoldDB" id="A0A518B3M5"/>
<evidence type="ECO:0000256" key="10">
    <source>
        <dbReference type="SAM" id="Phobius"/>
    </source>
</evidence>
<keyword evidence="7 10" id="KW-1133">Transmembrane helix</keyword>
<comment type="subcellular location">
    <subcellularLocation>
        <location evidence="1">Membrane</location>
        <topology evidence="1">Multi-pass membrane protein</topology>
    </subcellularLocation>
</comment>
<evidence type="ECO:0000313" key="12">
    <source>
        <dbReference type="EMBL" id="QDU61575.1"/>
    </source>
</evidence>
<keyword evidence="9 10" id="KW-0472">Membrane</keyword>
<dbReference type="SUPFAM" id="SSF51735">
    <property type="entry name" value="NAD(P)-binding Rossmann-fold domains"/>
    <property type="match status" value="1"/>
</dbReference>
<feature type="transmembrane region" description="Helical" evidence="10">
    <location>
        <begin position="86"/>
        <end position="107"/>
    </location>
</feature>
<dbReference type="RefSeq" id="WP_145258148.1">
    <property type="nucleotide sequence ID" value="NZ_CP036279.1"/>
</dbReference>
<organism evidence="12 13">
    <name type="scientific">Kolteria novifilia</name>
    <dbReference type="NCBI Taxonomy" id="2527975"/>
    <lineage>
        <taxon>Bacteria</taxon>
        <taxon>Pseudomonadati</taxon>
        <taxon>Planctomycetota</taxon>
        <taxon>Planctomycetia</taxon>
        <taxon>Kolteriales</taxon>
        <taxon>Kolteriaceae</taxon>
        <taxon>Kolteria</taxon>
    </lineage>
</organism>
<feature type="transmembrane region" description="Helical" evidence="10">
    <location>
        <begin position="331"/>
        <end position="354"/>
    </location>
</feature>
<evidence type="ECO:0000256" key="8">
    <source>
        <dbReference type="ARBA" id="ARBA00023065"/>
    </source>
</evidence>
<evidence type="ECO:0000256" key="9">
    <source>
        <dbReference type="ARBA" id="ARBA00023136"/>
    </source>
</evidence>
<evidence type="ECO:0000256" key="6">
    <source>
        <dbReference type="ARBA" id="ARBA00022958"/>
    </source>
</evidence>
<dbReference type="Pfam" id="PF00999">
    <property type="entry name" value="Na_H_Exchanger"/>
    <property type="match status" value="1"/>
</dbReference>
<keyword evidence="2" id="KW-0813">Transport</keyword>
<feature type="transmembrane region" description="Helical" evidence="10">
    <location>
        <begin position="119"/>
        <end position="138"/>
    </location>
</feature>
<feature type="domain" description="RCK N-terminal" evidence="11">
    <location>
        <begin position="404"/>
        <end position="521"/>
    </location>
</feature>
<dbReference type="Pfam" id="PF02254">
    <property type="entry name" value="TrkA_N"/>
    <property type="match status" value="1"/>
</dbReference>
<keyword evidence="8" id="KW-0406">Ion transport</keyword>
<keyword evidence="13" id="KW-1185">Reference proteome</keyword>
<dbReference type="Proteomes" id="UP000317093">
    <property type="component" value="Chromosome"/>
</dbReference>
<dbReference type="KEGG" id="knv:Pan216_24360"/>
<feature type="transmembrane region" description="Helical" evidence="10">
    <location>
        <begin position="304"/>
        <end position="324"/>
    </location>
</feature>
<dbReference type="InterPro" id="IPR036291">
    <property type="entry name" value="NAD(P)-bd_dom_sf"/>
</dbReference>
<keyword evidence="3" id="KW-0050">Antiport</keyword>
<feature type="transmembrane region" description="Helical" evidence="10">
    <location>
        <begin position="32"/>
        <end position="51"/>
    </location>
</feature>
<reference evidence="12 13" key="1">
    <citation type="submission" date="2019-02" db="EMBL/GenBank/DDBJ databases">
        <title>Deep-cultivation of Planctomycetes and their phenomic and genomic characterization uncovers novel biology.</title>
        <authorList>
            <person name="Wiegand S."/>
            <person name="Jogler M."/>
            <person name="Boedeker C."/>
            <person name="Pinto D."/>
            <person name="Vollmers J."/>
            <person name="Rivas-Marin E."/>
            <person name="Kohn T."/>
            <person name="Peeters S.H."/>
            <person name="Heuer A."/>
            <person name="Rast P."/>
            <person name="Oberbeckmann S."/>
            <person name="Bunk B."/>
            <person name="Jeske O."/>
            <person name="Meyerdierks A."/>
            <person name="Storesund J.E."/>
            <person name="Kallscheuer N."/>
            <person name="Luecker S."/>
            <person name="Lage O.M."/>
            <person name="Pohl T."/>
            <person name="Merkel B.J."/>
            <person name="Hornburger P."/>
            <person name="Mueller R.-W."/>
            <person name="Bruemmer F."/>
            <person name="Labrenz M."/>
            <person name="Spormann A.M."/>
            <person name="Op den Camp H."/>
            <person name="Overmann J."/>
            <person name="Amann R."/>
            <person name="Jetten M.S.M."/>
            <person name="Mascher T."/>
            <person name="Medema M.H."/>
            <person name="Devos D.P."/>
            <person name="Kaster A.-K."/>
            <person name="Ovreas L."/>
            <person name="Rohde M."/>
            <person name="Galperin M.Y."/>
            <person name="Jogler C."/>
        </authorList>
    </citation>
    <scope>NUCLEOTIDE SEQUENCE [LARGE SCALE GENOMIC DNA]</scope>
    <source>
        <strain evidence="12 13">Pan216</strain>
    </source>
</reference>
<evidence type="ECO:0000256" key="4">
    <source>
        <dbReference type="ARBA" id="ARBA00022538"/>
    </source>
</evidence>
<feature type="transmembrane region" description="Helical" evidence="10">
    <location>
        <begin position="150"/>
        <end position="172"/>
    </location>
</feature>
<dbReference type="InterPro" id="IPR038770">
    <property type="entry name" value="Na+/solute_symporter_sf"/>
</dbReference>
<evidence type="ECO:0000256" key="3">
    <source>
        <dbReference type="ARBA" id="ARBA00022449"/>
    </source>
</evidence>
<dbReference type="EMBL" id="CP036279">
    <property type="protein sequence ID" value="QDU61575.1"/>
    <property type="molecule type" value="Genomic_DNA"/>
</dbReference>
<feature type="transmembrane region" description="Helical" evidence="10">
    <location>
        <begin position="360"/>
        <end position="378"/>
    </location>
</feature>
<accession>A0A518B3M5</accession>
<dbReference type="Gene3D" id="1.20.1530.20">
    <property type="match status" value="1"/>
</dbReference>
<dbReference type="Gene3D" id="3.40.50.720">
    <property type="entry name" value="NAD(P)-binding Rossmann-like Domain"/>
    <property type="match status" value="1"/>
</dbReference>
<keyword evidence="4" id="KW-0633">Potassium transport</keyword>
<dbReference type="GO" id="GO:0016020">
    <property type="term" value="C:membrane"/>
    <property type="evidence" value="ECO:0007669"/>
    <property type="project" value="UniProtKB-SubCell"/>
</dbReference>
<dbReference type="InterPro" id="IPR006153">
    <property type="entry name" value="Cation/H_exchanger_TM"/>
</dbReference>
<dbReference type="PANTHER" id="PTHR46157">
    <property type="entry name" value="K(+) EFFLUX ANTIPORTER 3, CHLOROPLASTIC"/>
    <property type="match status" value="1"/>
</dbReference>
<dbReference type="InterPro" id="IPR003148">
    <property type="entry name" value="RCK_N"/>
</dbReference>
<keyword evidence="6" id="KW-0630">Potassium</keyword>
<proteinExistence type="predicted"/>
<dbReference type="GO" id="GO:0006813">
    <property type="term" value="P:potassium ion transport"/>
    <property type="evidence" value="ECO:0007669"/>
    <property type="project" value="UniProtKB-KW"/>
</dbReference>
<evidence type="ECO:0000256" key="1">
    <source>
        <dbReference type="ARBA" id="ARBA00004141"/>
    </source>
</evidence>
<dbReference type="PROSITE" id="PS51201">
    <property type="entry name" value="RCK_N"/>
    <property type="match status" value="1"/>
</dbReference>
<protein>
    <submittedName>
        <fullName evidence="12">Glutathione-regulated potassium-efflux system protein KefC</fullName>
    </submittedName>
</protein>
<name>A0A518B3M5_9BACT</name>
<evidence type="ECO:0000259" key="11">
    <source>
        <dbReference type="PROSITE" id="PS51201"/>
    </source>
</evidence>
<dbReference type="PANTHER" id="PTHR46157:SF4">
    <property type="entry name" value="K(+) EFFLUX ANTIPORTER 3, CHLOROPLASTIC"/>
    <property type="match status" value="1"/>
</dbReference>
<evidence type="ECO:0000256" key="2">
    <source>
        <dbReference type="ARBA" id="ARBA00022448"/>
    </source>
</evidence>
<feature type="transmembrane region" description="Helical" evidence="10">
    <location>
        <begin position="222"/>
        <end position="240"/>
    </location>
</feature>
<feature type="transmembrane region" description="Helical" evidence="10">
    <location>
        <begin position="57"/>
        <end position="74"/>
    </location>
</feature>
<keyword evidence="5 10" id="KW-0812">Transmembrane</keyword>
<evidence type="ECO:0000256" key="5">
    <source>
        <dbReference type="ARBA" id="ARBA00022692"/>
    </source>
</evidence>
<feature type="transmembrane region" description="Helical" evidence="10">
    <location>
        <begin position="6"/>
        <end position="25"/>
    </location>
</feature>
<evidence type="ECO:0000313" key="13">
    <source>
        <dbReference type="Proteomes" id="UP000317093"/>
    </source>
</evidence>
<sequence>MELHSILLATVILLIVTGLCLPLFQVLRLGSVLAYIAVGIIVGPHTKAYVLTEHVEQLQQVAQLGIVLFLFLIGMEFELRKVLRMWKLITGLGLTQFALTAGVITLYLMQFGHALESSFILGAGAAMSSTAICMILLQERNETDTEHGKASFAVLLTQDLVAVPLLTMIPILGPRVTNTATQPMLTVGLQVAGAAIAVFMIGKWLTPLSLHWAARRRDMQLFGIYIFLSVAAAAFILQLVGISMELGAFVIGMLLATSDFRYQIEATVAPSKQILLGMFFITVGMSINPQEIAADWVNLFRDVAFVLSSKLVILVLLGLLFGLTKATAVRVGFLLSQAGEFAFVLFGAAYSYQLLSDRDFTFALLVVAISMSFTPLMVQIGEMIARRLGPGRSKPDIEDSDKLKQHVVIVGYDRVGQLLCVVLEKFNVPHVVVERDWNRVQAVKGEKSNVHFGNISLAEVQEVVRIEHASMIVVCSGSEDDKDLAISLKRLFPEVMVVARTQTLREVDELVEKGIDAAHPIYVASTLAVAQAILQMLGFEEREVRPTIKRFRADNFAAVRQAFDRVDRQETQEMKSPSSENDEG</sequence>
<dbReference type="GO" id="GO:1902600">
    <property type="term" value="P:proton transmembrane transport"/>
    <property type="evidence" value="ECO:0007669"/>
    <property type="project" value="InterPro"/>
</dbReference>
<gene>
    <name evidence="12" type="primary">kefC</name>
    <name evidence="12" type="ORF">Pan216_24360</name>
</gene>
<evidence type="ECO:0000256" key="7">
    <source>
        <dbReference type="ARBA" id="ARBA00022989"/>
    </source>
</evidence>